<reference evidence="1 2" key="1">
    <citation type="journal article" date="2019" name="Genome Biol. Evol.">
        <title>Insights into the evolution of the New World diploid cottons (Gossypium, subgenus Houzingenia) based on genome sequencing.</title>
        <authorList>
            <person name="Grover C.E."/>
            <person name="Arick M.A. 2nd"/>
            <person name="Thrash A."/>
            <person name="Conover J.L."/>
            <person name="Sanders W.S."/>
            <person name="Peterson D.G."/>
            <person name="Frelichowski J.E."/>
            <person name="Scheffler J.A."/>
            <person name="Scheffler B.E."/>
            <person name="Wendel J.F."/>
        </authorList>
    </citation>
    <scope>NUCLEOTIDE SEQUENCE [LARGE SCALE GENOMIC DNA]</scope>
    <source>
        <strain evidence="1">5</strain>
        <tissue evidence="1">Leaf</tissue>
    </source>
</reference>
<sequence length="73" mass="8071">VRWQPPERLFVKINFDTSFQGHLLKSFSGLEGRDSEGQIVGMRMILIDYVPSSLAGEAIACLQGVQMGLDLGF</sequence>
<dbReference type="EMBL" id="JABEZY010000008">
    <property type="protein sequence ID" value="MBA0743493.1"/>
    <property type="molecule type" value="Genomic_DNA"/>
</dbReference>
<evidence type="ECO:0000313" key="1">
    <source>
        <dbReference type="EMBL" id="MBA0743493.1"/>
    </source>
</evidence>
<dbReference type="AlphaFoldDB" id="A0A7J9C4R5"/>
<evidence type="ECO:0008006" key="3">
    <source>
        <dbReference type="Google" id="ProtNLM"/>
    </source>
</evidence>
<feature type="non-terminal residue" evidence="1">
    <location>
        <position position="1"/>
    </location>
</feature>
<dbReference type="Proteomes" id="UP000593579">
    <property type="component" value="Unassembled WGS sequence"/>
</dbReference>
<accession>A0A7J9C4R5</accession>
<organism evidence="1 2">
    <name type="scientific">Gossypium gossypioides</name>
    <name type="common">Mexican cotton</name>
    <name type="synonym">Selera gossypioides</name>
    <dbReference type="NCBI Taxonomy" id="34282"/>
    <lineage>
        <taxon>Eukaryota</taxon>
        <taxon>Viridiplantae</taxon>
        <taxon>Streptophyta</taxon>
        <taxon>Embryophyta</taxon>
        <taxon>Tracheophyta</taxon>
        <taxon>Spermatophyta</taxon>
        <taxon>Magnoliopsida</taxon>
        <taxon>eudicotyledons</taxon>
        <taxon>Gunneridae</taxon>
        <taxon>Pentapetalae</taxon>
        <taxon>rosids</taxon>
        <taxon>malvids</taxon>
        <taxon>Malvales</taxon>
        <taxon>Malvaceae</taxon>
        <taxon>Malvoideae</taxon>
        <taxon>Gossypium</taxon>
    </lineage>
</organism>
<dbReference type="OrthoDB" id="1749266at2759"/>
<evidence type="ECO:0000313" key="2">
    <source>
        <dbReference type="Proteomes" id="UP000593579"/>
    </source>
</evidence>
<keyword evidence="2" id="KW-1185">Reference proteome</keyword>
<proteinExistence type="predicted"/>
<name>A0A7J9C4R5_GOSGO</name>
<comment type="caution">
    <text evidence="1">The sequence shown here is derived from an EMBL/GenBank/DDBJ whole genome shotgun (WGS) entry which is preliminary data.</text>
</comment>
<protein>
    <recommendedName>
        <fullName evidence="3">RNase H type-1 domain-containing protein</fullName>
    </recommendedName>
</protein>
<gene>
    <name evidence="1" type="ORF">Gogos_006162</name>
</gene>